<keyword evidence="4" id="KW-1185">Reference proteome</keyword>
<accession>M7U081</accession>
<dbReference type="Proteomes" id="UP000012174">
    <property type="component" value="Unassembled WGS sequence"/>
</dbReference>
<dbReference type="Pfam" id="PF06985">
    <property type="entry name" value="HET"/>
    <property type="match status" value="1"/>
</dbReference>
<dbReference type="InterPro" id="IPR010730">
    <property type="entry name" value="HET"/>
</dbReference>
<dbReference type="OMA" id="QFKESAC"/>
<dbReference type="EMBL" id="KB705475">
    <property type="protein sequence ID" value="EMR72330.1"/>
    <property type="molecule type" value="Genomic_DNA"/>
</dbReference>
<feature type="compositionally biased region" description="Basic and acidic residues" evidence="1">
    <location>
        <begin position="374"/>
        <end position="390"/>
    </location>
</feature>
<evidence type="ECO:0000313" key="4">
    <source>
        <dbReference type="Proteomes" id="UP000012174"/>
    </source>
</evidence>
<organism evidence="3 4">
    <name type="scientific">Eutypa lata (strain UCR-EL1)</name>
    <name type="common">Grapevine dieback disease fungus</name>
    <name type="synonym">Eutypa armeniacae</name>
    <dbReference type="NCBI Taxonomy" id="1287681"/>
    <lineage>
        <taxon>Eukaryota</taxon>
        <taxon>Fungi</taxon>
        <taxon>Dikarya</taxon>
        <taxon>Ascomycota</taxon>
        <taxon>Pezizomycotina</taxon>
        <taxon>Sordariomycetes</taxon>
        <taxon>Xylariomycetidae</taxon>
        <taxon>Xylariales</taxon>
        <taxon>Diatrypaceae</taxon>
        <taxon>Eutypa</taxon>
    </lineage>
</organism>
<dbReference type="OrthoDB" id="3477286at2759"/>
<feature type="region of interest" description="Disordered" evidence="1">
    <location>
        <begin position="368"/>
        <end position="404"/>
    </location>
</feature>
<evidence type="ECO:0000256" key="1">
    <source>
        <dbReference type="SAM" id="MobiDB-lite"/>
    </source>
</evidence>
<feature type="domain" description="Heterokaryon incompatibility" evidence="2">
    <location>
        <begin position="57"/>
        <end position="208"/>
    </location>
</feature>
<proteinExistence type="predicted"/>
<evidence type="ECO:0000313" key="3">
    <source>
        <dbReference type="EMBL" id="EMR72330.1"/>
    </source>
</evidence>
<sequence>MALYNKLPTLRSIRVLSFKKPAITTGEKTAGSTVSDPGTQAVCCEMSVIPLTESEPFDALSYVWGNPSIKDGSMVCNGHTIDITPNLWAALTQIWRNWPQKRLWVDAVCINQQDIPERNQQVTMMGAIYRTAQCVVVWLGEPTEASDTVFELLEEVKDEPGGGSAENATMGAGAYNTTALKDRARDVGRLGREILSRPWFERAWTLQEIQLARRATICCGSRHADFGRFVQLVQRYNDEQFKESACGGDSLRVPVLPSSAGEGEEKEEDGTLFYHLAETSDRVASDPRDKLYCLLSLLPEDLYDFLEADYSLSVQETIVRASRICIELDEETGCLADAGLENRVDGTLPSWALDWRIPHDYDHHKKFNPIGRQLRTEGKEGEEGGGPERQRLRRDRGRNLQSPIDNTYRVDDKKLRIRGGALGRLELSETTKEENKDKAKYKHEQTARLSVFPECAMRWLGKPPDLKVPTWVELPDGAFRGFLEQVRWHEKDKCDCLEGRSRVEYPLRNLPRGTRDGDWLWQRANVGRDYDFILRPVWGSDDEDKEKKKKKKSNNNNNNNADGGEKDGKREEVCFQLVGEAWGQGIRGPFTRIRDPLRHSEIVAIVANLLR</sequence>
<evidence type="ECO:0000259" key="2">
    <source>
        <dbReference type="Pfam" id="PF06985"/>
    </source>
</evidence>
<dbReference type="KEGG" id="ela:UCREL1_638"/>
<feature type="region of interest" description="Disordered" evidence="1">
    <location>
        <begin position="543"/>
        <end position="567"/>
    </location>
</feature>
<gene>
    <name evidence="3" type="ORF">UCREL1_638</name>
</gene>
<reference evidence="4" key="1">
    <citation type="journal article" date="2013" name="Genome Announc.">
        <title>Draft genome sequence of the grapevine dieback fungus Eutypa lata UCR-EL1.</title>
        <authorList>
            <person name="Blanco-Ulate B."/>
            <person name="Rolshausen P.E."/>
            <person name="Cantu D."/>
        </authorList>
    </citation>
    <scope>NUCLEOTIDE SEQUENCE [LARGE SCALE GENOMIC DNA]</scope>
    <source>
        <strain evidence="4">UCR-EL1</strain>
    </source>
</reference>
<dbReference type="InterPro" id="IPR052895">
    <property type="entry name" value="HetReg/Transcr_Mod"/>
</dbReference>
<dbReference type="PANTHER" id="PTHR24148">
    <property type="entry name" value="ANKYRIN REPEAT DOMAIN-CONTAINING PROTEIN 39 HOMOLOG-RELATED"/>
    <property type="match status" value="1"/>
</dbReference>
<name>M7U081_EUTLA</name>
<dbReference type="HOGENOM" id="CLU_467776_0_0_1"/>
<protein>
    <submittedName>
        <fullName evidence="3">Putative heterokaryon incompatibility protein</fullName>
    </submittedName>
</protein>
<dbReference type="AlphaFoldDB" id="M7U081"/>
<dbReference type="PANTHER" id="PTHR24148:SF64">
    <property type="entry name" value="HETEROKARYON INCOMPATIBILITY DOMAIN-CONTAINING PROTEIN"/>
    <property type="match status" value="1"/>
</dbReference>